<dbReference type="Proteomes" id="UP001224775">
    <property type="component" value="Unassembled WGS sequence"/>
</dbReference>
<protein>
    <submittedName>
        <fullName evidence="1">Leucine-rich repeat domain-containing protein</fullName>
    </submittedName>
</protein>
<dbReference type="Pfam" id="PF13306">
    <property type="entry name" value="LRR_5"/>
    <property type="match status" value="1"/>
</dbReference>
<dbReference type="InterPro" id="IPR053139">
    <property type="entry name" value="Surface_bspA-like"/>
</dbReference>
<dbReference type="Gene3D" id="3.80.10.10">
    <property type="entry name" value="Ribonuclease Inhibitor"/>
    <property type="match status" value="1"/>
</dbReference>
<proteinExistence type="predicted"/>
<evidence type="ECO:0000313" key="1">
    <source>
        <dbReference type="EMBL" id="KAK1738533.1"/>
    </source>
</evidence>
<name>A0AAD8Y2V6_9STRA</name>
<evidence type="ECO:0000313" key="2">
    <source>
        <dbReference type="Proteomes" id="UP001224775"/>
    </source>
</evidence>
<sequence>MADHADNGGDVFVYTGGRAPPNVTRVRIDKSVDVIEEYAFCNCANLVHVETHDGIRRVGRRAFNWCTSLRGINLKSVVEISTYAFGGCGNLKYVEFGENLETIGIDAFELCLSLERLKLPSIVNIERNAFLNCSAVMDIELSERLETIESNAFAGCECLQRIAIPLKRDLFEYNHIRWNYTQFGNCEHLVTVDIVGGDVCCIVAYGKLEN</sequence>
<dbReference type="AlphaFoldDB" id="A0AAD8Y2V6"/>
<dbReference type="PANTHER" id="PTHR45661">
    <property type="entry name" value="SURFACE ANTIGEN"/>
    <property type="match status" value="1"/>
</dbReference>
<gene>
    <name evidence="1" type="ORF">QTG54_010563</name>
</gene>
<dbReference type="InterPro" id="IPR026906">
    <property type="entry name" value="LRR_5"/>
</dbReference>
<dbReference type="SUPFAM" id="SSF52058">
    <property type="entry name" value="L domain-like"/>
    <property type="match status" value="1"/>
</dbReference>
<comment type="caution">
    <text evidence="1">The sequence shown here is derived from an EMBL/GenBank/DDBJ whole genome shotgun (WGS) entry which is preliminary data.</text>
</comment>
<keyword evidence="2" id="KW-1185">Reference proteome</keyword>
<organism evidence="1 2">
    <name type="scientific">Skeletonema marinoi</name>
    <dbReference type="NCBI Taxonomy" id="267567"/>
    <lineage>
        <taxon>Eukaryota</taxon>
        <taxon>Sar</taxon>
        <taxon>Stramenopiles</taxon>
        <taxon>Ochrophyta</taxon>
        <taxon>Bacillariophyta</taxon>
        <taxon>Coscinodiscophyceae</taxon>
        <taxon>Thalassiosirophycidae</taxon>
        <taxon>Thalassiosirales</taxon>
        <taxon>Skeletonemataceae</taxon>
        <taxon>Skeletonema</taxon>
        <taxon>Skeletonema marinoi-dohrnii complex</taxon>
    </lineage>
</organism>
<reference evidence="1" key="1">
    <citation type="submission" date="2023-06" db="EMBL/GenBank/DDBJ databases">
        <title>Survivors Of The Sea: Transcriptome response of Skeletonema marinoi to long-term dormancy.</title>
        <authorList>
            <person name="Pinder M.I.M."/>
            <person name="Kourtchenko O."/>
            <person name="Robertson E.K."/>
            <person name="Larsson T."/>
            <person name="Maumus F."/>
            <person name="Osuna-Cruz C.M."/>
            <person name="Vancaester E."/>
            <person name="Stenow R."/>
            <person name="Vandepoele K."/>
            <person name="Ploug H."/>
            <person name="Bruchert V."/>
            <person name="Godhe A."/>
            <person name="Topel M."/>
        </authorList>
    </citation>
    <scope>NUCLEOTIDE SEQUENCE</scope>
    <source>
        <strain evidence="1">R05AC</strain>
    </source>
</reference>
<accession>A0AAD8Y2V6</accession>
<dbReference type="EMBL" id="JATAAI010000020">
    <property type="protein sequence ID" value="KAK1738533.1"/>
    <property type="molecule type" value="Genomic_DNA"/>
</dbReference>
<dbReference type="InterPro" id="IPR032675">
    <property type="entry name" value="LRR_dom_sf"/>
</dbReference>
<dbReference type="PANTHER" id="PTHR45661:SF3">
    <property type="entry name" value="IG-LIKE DOMAIN-CONTAINING PROTEIN"/>
    <property type="match status" value="1"/>
</dbReference>